<feature type="transmembrane region" description="Helical" evidence="6">
    <location>
        <begin position="183"/>
        <end position="205"/>
    </location>
</feature>
<name>A0AAE4BTY4_9BACT</name>
<comment type="caution">
    <text evidence="7">The sequence shown here is derived from an EMBL/GenBank/DDBJ whole genome shotgun (WGS) entry which is preliminary data.</text>
</comment>
<sequence length="207" mass="23005">MEWRQKFAINGILLYVASTVFVCYLSFFTQNAKVEPETWNALFWIIMLFTATNAVAKSFMQESEGRMLYYYSIASPVTVLLSKIIYNTFLMLALGLIAYSFYSVVMGNPVLNHSLFLLNLFIGAIGFSVTLTMVSSIASKARNSGTLMAILGFPVMIPILLMTMKVSSNALEGLSIDSSINEIIALSSINVIVVVVSLLLFPYLWRS</sequence>
<gene>
    <name evidence="7" type="ORF">HNQ88_003213</name>
</gene>
<feature type="transmembrane region" description="Helical" evidence="6">
    <location>
        <begin position="113"/>
        <end position="134"/>
    </location>
</feature>
<keyword evidence="3 6" id="KW-0812">Transmembrane</keyword>
<keyword evidence="4 6" id="KW-1133">Transmembrane helix</keyword>
<evidence type="ECO:0000256" key="4">
    <source>
        <dbReference type="ARBA" id="ARBA00022989"/>
    </source>
</evidence>
<dbReference type="AlphaFoldDB" id="A0AAE4BTY4"/>
<feature type="transmembrane region" description="Helical" evidence="6">
    <location>
        <begin position="68"/>
        <end position="101"/>
    </location>
</feature>
<dbReference type="EMBL" id="JAVDQD010000004">
    <property type="protein sequence ID" value="MDR6240147.1"/>
    <property type="molecule type" value="Genomic_DNA"/>
</dbReference>
<evidence type="ECO:0000313" key="8">
    <source>
        <dbReference type="Proteomes" id="UP001185092"/>
    </source>
</evidence>
<evidence type="ECO:0000313" key="7">
    <source>
        <dbReference type="EMBL" id="MDR6240147.1"/>
    </source>
</evidence>
<dbReference type="GO" id="GO:0017004">
    <property type="term" value="P:cytochrome complex assembly"/>
    <property type="evidence" value="ECO:0007669"/>
    <property type="project" value="InterPro"/>
</dbReference>
<keyword evidence="8" id="KW-1185">Reference proteome</keyword>
<dbReference type="GO" id="GO:0016020">
    <property type="term" value="C:membrane"/>
    <property type="evidence" value="ECO:0007669"/>
    <property type="project" value="UniProtKB-SubCell"/>
</dbReference>
<dbReference type="Proteomes" id="UP001185092">
    <property type="component" value="Unassembled WGS sequence"/>
</dbReference>
<accession>A0AAE4BTY4</accession>
<reference evidence="7" key="1">
    <citation type="submission" date="2023-07" db="EMBL/GenBank/DDBJ databases">
        <title>Genomic Encyclopedia of Type Strains, Phase IV (KMG-IV): sequencing the most valuable type-strain genomes for metagenomic binning, comparative biology and taxonomic classification.</title>
        <authorList>
            <person name="Goeker M."/>
        </authorList>
    </citation>
    <scope>NUCLEOTIDE SEQUENCE</scope>
    <source>
        <strain evidence="7">DSM 26174</strain>
    </source>
</reference>
<feature type="transmembrane region" description="Helical" evidence="6">
    <location>
        <begin position="7"/>
        <end position="27"/>
    </location>
</feature>
<evidence type="ECO:0000256" key="1">
    <source>
        <dbReference type="ARBA" id="ARBA00004141"/>
    </source>
</evidence>
<evidence type="ECO:0000256" key="2">
    <source>
        <dbReference type="ARBA" id="ARBA00010544"/>
    </source>
</evidence>
<comment type="subcellular location">
    <subcellularLocation>
        <location evidence="1">Membrane</location>
        <topology evidence="1">Multi-pass membrane protein</topology>
    </subcellularLocation>
</comment>
<evidence type="ECO:0000256" key="6">
    <source>
        <dbReference type="SAM" id="Phobius"/>
    </source>
</evidence>
<comment type="similarity">
    <text evidence="2">Belongs to the CcmB/CycW/HelB family.</text>
</comment>
<evidence type="ECO:0000256" key="3">
    <source>
        <dbReference type="ARBA" id="ARBA00022692"/>
    </source>
</evidence>
<feature type="transmembrane region" description="Helical" evidence="6">
    <location>
        <begin position="39"/>
        <end position="56"/>
    </location>
</feature>
<protein>
    <submittedName>
        <fullName evidence="7">Heme exporter protein B</fullName>
    </submittedName>
</protein>
<organism evidence="7 8">
    <name type="scientific">Aureibacter tunicatorum</name>
    <dbReference type="NCBI Taxonomy" id="866807"/>
    <lineage>
        <taxon>Bacteria</taxon>
        <taxon>Pseudomonadati</taxon>
        <taxon>Bacteroidota</taxon>
        <taxon>Cytophagia</taxon>
        <taxon>Cytophagales</taxon>
        <taxon>Persicobacteraceae</taxon>
        <taxon>Aureibacter</taxon>
    </lineage>
</organism>
<proteinExistence type="inferred from homology"/>
<evidence type="ECO:0000256" key="5">
    <source>
        <dbReference type="ARBA" id="ARBA00023136"/>
    </source>
</evidence>
<dbReference type="GO" id="GO:0015232">
    <property type="term" value="F:heme transmembrane transporter activity"/>
    <property type="evidence" value="ECO:0007669"/>
    <property type="project" value="InterPro"/>
</dbReference>
<feature type="transmembrane region" description="Helical" evidence="6">
    <location>
        <begin position="146"/>
        <end position="163"/>
    </location>
</feature>
<dbReference type="Pfam" id="PF03379">
    <property type="entry name" value="CcmB"/>
    <property type="match status" value="1"/>
</dbReference>
<dbReference type="InterPro" id="IPR003544">
    <property type="entry name" value="Cyt_c_biogenesis_CcmB"/>
</dbReference>
<keyword evidence="5 6" id="KW-0472">Membrane</keyword>